<reference evidence="4 5" key="1">
    <citation type="submission" date="2018-08" db="EMBL/GenBank/DDBJ databases">
        <title>Recombination of ecologically and evolutionarily significant loci maintains genetic cohesion in the Pseudomonas syringae species complex.</title>
        <authorList>
            <person name="Dillon M."/>
            <person name="Thakur S."/>
            <person name="Almeida R.N.D."/>
            <person name="Weir B.S."/>
            <person name="Guttman D.S."/>
        </authorList>
    </citation>
    <scope>NUCLEOTIDE SEQUENCE [LARGE SCALE GENOMIC DNA]</scope>
    <source>
        <strain evidence="4 5">ICMP 7847</strain>
    </source>
</reference>
<dbReference type="Pfam" id="PF00550">
    <property type="entry name" value="PP-binding"/>
    <property type="match status" value="1"/>
</dbReference>
<dbReference type="GO" id="GO:0005737">
    <property type="term" value="C:cytoplasm"/>
    <property type="evidence" value="ECO:0007669"/>
    <property type="project" value="TreeGrafter"/>
</dbReference>
<feature type="non-terminal residue" evidence="4">
    <location>
        <position position="69"/>
    </location>
</feature>
<dbReference type="GO" id="GO:0031177">
    <property type="term" value="F:phosphopantetheine binding"/>
    <property type="evidence" value="ECO:0007669"/>
    <property type="project" value="TreeGrafter"/>
</dbReference>
<dbReference type="PROSITE" id="PS50075">
    <property type="entry name" value="CARRIER"/>
    <property type="match status" value="1"/>
</dbReference>
<name>A0A658K4Q4_PSEA0</name>
<dbReference type="Proteomes" id="UP000270873">
    <property type="component" value="Unassembled WGS sequence"/>
</dbReference>
<dbReference type="AlphaFoldDB" id="A0A658K4Q4"/>
<dbReference type="InterPro" id="IPR036736">
    <property type="entry name" value="ACP-like_sf"/>
</dbReference>
<accession>A0A658K4Q4</accession>
<dbReference type="EMBL" id="RBSP01000666">
    <property type="protein sequence ID" value="RMS44579.1"/>
    <property type="molecule type" value="Genomic_DNA"/>
</dbReference>
<feature type="domain" description="Carrier" evidence="3">
    <location>
        <begin position="21"/>
        <end position="69"/>
    </location>
</feature>
<dbReference type="GO" id="GO:0044550">
    <property type="term" value="P:secondary metabolite biosynthetic process"/>
    <property type="evidence" value="ECO:0007669"/>
    <property type="project" value="TreeGrafter"/>
</dbReference>
<evidence type="ECO:0000256" key="2">
    <source>
        <dbReference type="ARBA" id="ARBA00022553"/>
    </source>
</evidence>
<evidence type="ECO:0000313" key="5">
    <source>
        <dbReference type="Proteomes" id="UP000270873"/>
    </source>
</evidence>
<evidence type="ECO:0000313" key="4">
    <source>
        <dbReference type="EMBL" id="RMS44579.1"/>
    </source>
</evidence>
<dbReference type="InterPro" id="IPR006162">
    <property type="entry name" value="Ppantetheine_attach_site"/>
</dbReference>
<protein>
    <submittedName>
        <fullName evidence="4">Non-ribosomal peptide synthetase</fullName>
    </submittedName>
</protein>
<dbReference type="GO" id="GO:0043041">
    <property type="term" value="P:amino acid activation for nonribosomal peptide biosynthetic process"/>
    <property type="evidence" value="ECO:0007669"/>
    <property type="project" value="TreeGrafter"/>
</dbReference>
<dbReference type="PANTHER" id="PTHR45527">
    <property type="entry name" value="NONRIBOSOMAL PEPTIDE SYNTHETASE"/>
    <property type="match status" value="1"/>
</dbReference>
<evidence type="ECO:0000259" key="3">
    <source>
        <dbReference type="PROSITE" id="PS50075"/>
    </source>
</evidence>
<evidence type="ECO:0000256" key="1">
    <source>
        <dbReference type="ARBA" id="ARBA00022450"/>
    </source>
</evidence>
<dbReference type="Gene3D" id="1.10.1200.10">
    <property type="entry name" value="ACP-like"/>
    <property type="match status" value="1"/>
</dbReference>
<keyword evidence="2" id="KW-0597">Phosphoprotein</keyword>
<proteinExistence type="predicted"/>
<sequence length="69" mass="7559">MDRSALPEPGADAFDRHAFEAAQGPLETTLATIWAEVLGVERVGRQDHFFALGGHSLLVMRVLAKVRQT</sequence>
<keyword evidence="1" id="KW-0596">Phosphopantetheine</keyword>
<comment type="caution">
    <text evidence="4">The sequence shown here is derived from an EMBL/GenBank/DDBJ whole genome shotgun (WGS) entry which is preliminary data.</text>
</comment>
<dbReference type="SUPFAM" id="SSF47336">
    <property type="entry name" value="ACP-like"/>
    <property type="match status" value="1"/>
</dbReference>
<dbReference type="PROSITE" id="PS00012">
    <property type="entry name" value="PHOSPHOPANTETHEINE"/>
    <property type="match status" value="1"/>
</dbReference>
<gene>
    <name evidence="4" type="ORF">ALP66_103180</name>
</gene>
<organism evidence="4 5">
    <name type="scientific">Pseudomonas amygdali pv. photiniae</name>
    <dbReference type="NCBI Taxonomy" id="251724"/>
    <lineage>
        <taxon>Bacteria</taxon>
        <taxon>Pseudomonadati</taxon>
        <taxon>Pseudomonadota</taxon>
        <taxon>Gammaproteobacteria</taxon>
        <taxon>Pseudomonadales</taxon>
        <taxon>Pseudomonadaceae</taxon>
        <taxon>Pseudomonas</taxon>
        <taxon>Pseudomonas amygdali</taxon>
    </lineage>
</organism>
<dbReference type="PANTHER" id="PTHR45527:SF1">
    <property type="entry name" value="FATTY ACID SYNTHASE"/>
    <property type="match status" value="1"/>
</dbReference>
<dbReference type="InterPro" id="IPR009081">
    <property type="entry name" value="PP-bd_ACP"/>
</dbReference>